<evidence type="ECO:0000313" key="2">
    <source>
        <dbReference type="EMBL" id="KAF7189981.1"/>
    </source>
</evidence>
<reference evidence="2" key="1">
    <citation type="submission" date="2020-04" db="EMBL/GenBank/DDBJ databases">
        <title>Draft genome resource of the tomato pathogen Pseudocercospora fuligena.</title>
        <authorList>
            <person name="Zaccaron A."/>
        </authorList>
    </citation>
    <scope>NUCLEOTIDE SEQUENCE</scope>
    <source>
        <strain evidence="2">PF001</strain>
    </source>
</reference>
<protein>
    <submittedName>
        <fullName evidence="2">Uncharacterized protein</fullName>
    </submittedName>
</protein>
<keyword evidence="3" id="KW-1185">Reference proteome</keyword>
<sequence length="152" mass="16623">MRTLVVLVALLGAIAAMPTVDPRDGIKFHDKMLQSSNISCWPEIVLDIAVIARIETHFDEFCHSTKFPIRLAKSDALRETYDLGLAGAVSHFDAVNFVCDVPFEITPESCWSTIKDITATCQEAQGLPIGLMGSGAMRTPCGYMSFDVSPQQ</sequence>
<dbReference type="OrthoDB" id="10610961at2759"/>
<comment type="caution">
    <text evidence="2">The sequence shown here is derived from an EMBL/GenBank/DDBJ whole genome shotgun (WGS) entry which is preliminary data.</text>
</comment>
<dbReference type="AlphaFoldDB" id="A0A8H6RH73"/>
<evidence type="ECO:0000313" key="3">
    <source>
        <dbReference type="Proteomes" id="UP000660729"/>
    </source>
</evidence>
<gene>
    <name evidence="2" type="ORF">HII31_08803</name>
</gene>
<evidence type="ECO:0000256" key="1">
    <source>
        <dbReference type="SAM" id="SignalP"/>
    </source>
</evidence>
<dbReference type="Proteomes" id="UP000660729">
    <property type="component" value="Unassembled WGS sequence"/>
</dbReference>
<accession>A0A8H6RH73</accession>
<feature type="chain" id="PRO_5034318800" evidence="1">
    <location>
        <begin position="17"/>
        <end position="152"/>
    </location>
</feature>
<dbReference type="EMBL" id="JABCIY010000177">
    <property type="protein sequence ID" value="KAF7189981.1"/>
    <property type="molecule type" value="Genomic_DNA"/>
</dbReference>
<feature type="signal peptide" evidence="1">
    <location>
        <begin position="1"/>
        <end position="16"/>
    </location>
</feature>
<keyword evidence="1" id="KW-0732">Signal</keyword>
<proteinExistence type="predicted"/>
<organism evidence="2 3">
    <name type="scientific">Pseudocercospora fuligena</name>
    <dbReference type="NCBI Taxonomy" id="685502"/>
    <lineage>
        <taxon>Eukaryota</taxon>
        <taxon>Fungi</taxon>
        <taxon>Dikarya</taxon>
        <taxon>Ascomycota</taxon>
        <taxon>Pezizomycotina</taxon>
        <taxon>Dothideomycetes</taxon>
        <taxon>Dothideomycetidae</taxon>
        <taxon>Mycosphaerellales</taxon>
        <taxon>Mycosphaerellaceae</taxon>
        <taxon>Pseudocercospora</taxon>
    </lineage>
</organism>
<name>A0A8H6RH73_9PEZI</name>